<dbReference type="InterPro" id="IPR036884">
    <property type="entry name" value="2Fe-2S-bd_dom_sf"/>
</dbReference>
<dbReference type="PROSITE" id="PS51085">
    <property type="entry name" value="2FE2S_FER_2"/>
    <property type="match status" value="1"/>
</dbReference>
<dbReference type="SUPFAM" id="SSF54292">
    <property type="entry name" value="2Fe-2S ferredoxin-like"/>
    <property type="match status" value="1"/>
</dbReference>
<accession>A0A6J6FJU6</accession>
<dbReference type="Gene3D" id="3.10.20.30">
    <property type="match status" value="1"/>
</dbReference>
<dbReference type="PANTHER" id="PTHR44379:SF5">
    <property type="entry name" value="OXIDOREDUCTASE WITH IRON-SULFUR SUBUNIT"/>
    <property type="match status" value="1"/>
</dbReference>
<evidence type="ECO:0000259" key="6">
    <source>
        <dbReference type="PROSITE" id="PS51085"/>
    </source>
</evidence>
<dbReference type="PANTHER" id="PTHR44379">
    <property type="entry name" value="OXIDOREDUCTASE WITH IRON-SULFUR SUBUNIT"/>
    <property type="match status" value="1"/>
</dbReference>
<dbReference type="EMBL" id="CAEZTS010000142">
    <property type="protein sequence ID" value="CAB4587273.1"/>
    <property type="molecule type" value="Genomic_DNA"/>
</dbReference>
<keyword evidence="5" id="KW-0411">Iron-sulfur</keyword>
<dbReference type="SUPFAM" id="SSF56003">
    <property type="entry name" value="Molybdenum cofactor-binding domain"/>
    <property type="match status" value="1"/>
</dbReference>
<sequence>MTSTVVGDESWPMVAWCDNGPVATITFTLNGAPFSAEADGSLLSVLRDTAGLTAAKDGCAPQGQCGCCTVWVDGEPRVSCVTPVTRVNGREVTTLEGLDDDVRRAWGEALCATGGSQCGFCSPGIIMRLEATAENDHESFAKAMLAHTCRCTGWQTIEEAVAVRRGSRMVDGDRDLALARERAAIEGGAHQEVGPRVALGAGGFADDTAPRDALVALRASDGTWHVADDIATARRLAGTVQGRKSTVAVDWPLPVVEGEWARTLCTTWVEPAYVEPDAAWCEPGGEAHGPLNNGGAFGGKTNSDVRDVARRLADENGRAVRVLLTREDVVRSGPKRPPMSLAVRPDGSGVMHAVRTPGLAESVARFAPDWTVVEHDVVGPRTSMNLRAAGWAEIAVMRSSVIEVDERGDHVVAPNGAEAWAVVDDDVVTVRVNAGRVLDEVVLRSYAIGAAHMGLGWVRSEGLALGVDGVPLDLTIRSFGVLRAVDTPRIEVTVVDDDRDPVNGSDAVFAAVAAAAWRHAGHPTRWPAFR</sequence>
<dbReference type="InterPro" id="IPR037165">
    <property type="entry name" value="AldOxase/xan_DH_Mopterin-bd_sf"/>
</dbReference>
<evidence type="ECO:0000256" key="2">
    <source>
        <dbReference type="ARBA" id="ARBA00022723"/>
    </source>
</evidence>
<dbReference type="InterPro" id="IPR002888">
    <property type="entry name" value="2Fe-2S-bd"/>
</dbReference>
<evidence type="ECO:0000256" key="3">
    <source>
        <dbReference type="ARBA" id="ARBA00023002"/>
    </source>
</evidence>
<dbReference type="InterPro" id="IPR001041">
    <property type="entry name" value="2Fe-2S_ferredoxin-type"/>
</dbReference>
<dbReference type="GO" id="GO:0016491">
    <property type="term" value="F:oxidoreductase activity"/>
    <property type="evidence" value="ECO:0007669"/>
    <property type="project" value="UniProtKB-KW"/>
</dbReference>
<dbReference type="Gene3D" id="3.30.365.10">
    <property type="entry name" value="Aldehyde oxidase/xanthine dehydrogenase, molybdopterin binding domain"/>
    <property type="match status" value="3"/>
</dbReference>
<keyword evidence="1" id="KW-0001">2Fe-2S</keyword>
<protein>
    <submittedName>
        <fullName evidence="7">Unannotated protein</fullName>
    </submittedName>
</protein>
<dbReference type="AlphaFoldDB" id="A0A6J6FJU6"/>
<evidence type="ECO:0000256" key="5">
    <source>
        <dbReference type="ARBA" id="ARBA00023014"/>
    </source>
</evidence>
<gene>
    <name evidence="7" type="ORF">UFOPK1722_01431</name>
</gene>
<dbReference type="Gene3D" id="1.10.150.120">
    <property type="entry name" value="[2Fe-2S]-binding domain"/>
    <property type="match status" value="1"/>
</dbReference>
<proteinExistence type="predicted"/>
<keyword evidence="2" id="KW-0479">Metal-binding</keyword>
<reference evidence="7" key="1">
    <citation type="submission" date="2020-05" db="EMBL/GenBank/DDBJ databases">
        <authorList>
            <person name="Chiriac C."/>
            <person name="Salcher M."/>
            <person name="Ghai R."/>
            <person name="Kavagutti S V."/>
        </authorList>
    </citation>
    <scope>NUCLEOTIDE SEQUENCE</scope>
</reference>
<organism evidence="7">
    <name type="scientific">freshwater metagenome</name>
    <dbReference type="NCBI Taxonomy" id="449393"/>
    <lineage>
        <taxon>unclassified sequences</taxon>
        <taxon>metagenomes</taxon>
        <taxon>ecological metagenomes</taxon>
    </lineage>
</organism>
<evidence type="ECO:0000256" key="1">
    <source>
        <dbReference type="ARBA" id="ARBA00022714"/>
    </source>
</evidence>
<dbReference type="InterPro" id="IPR036010">
    <property type="entry name" value="2Fe-2S_ferredoxin-like_sf"/>
</dbReference>
<keyword evidence="3" id="KW-0560">Oxidoreductase</keyword>
<name>A0A6J6FJU6_9ZZZZ</name>
<evidence type="ECO:0000313" key="7">
    <source>
        <dbReference type="EMBL" id="CAB4587273.1"/>
    </source>
</evidence>
<feature type="domain" description="2Fe-2S ferredoxin-type" evidence="6">
    <location>
        <begin position="23"/>
        <end position="98"/>
    </location>
</feature>
<dbReference type="InterPro" id="IPR051452">
    <property type="entry name" value="Diverse_Oxidoreductases"/>
</dbReference>
<dbReference type="InterPro" id="IPR012675">
    <property type="entry name" value="Beta-grasp_dom_sf"/>
</dbReference>
<dbReference type="GO" id="GO:0046872">
    <property type="term" value="F:metal ion binding"/>
    <property type="evidence" value="ECO:0007669"/>
    <property type="project" value="UniProtKB-KW"/>
</dbReference>
<dbReference type="SUPFAM" id="SSF47741">
    <property type="entry name" value="CO dehydrogenase ISP C-domain like"/>
    <property type="match status" value="1"/>
</dbReference>
<dbReference type="GO" id="GO:0051537">
    <property type="term" value="F:2 iron, 2 sulfur cluster binding"/>
    <property type="evidence" value="ECO:0007669"/>
    <property type="project" value="UniProtKB-KW"/>
</dbReference>
<keyword evidence="4" id="KW-0408">Iron</keyword>
<dbReference type="Pfam" id="PF01799">
    <property type="entry name" value="Fer2_2"/>
    <property type="match status" value="1"/>
</dbReference>
<evidence type="ECO:0000256" key="4">
    <source>
        <dbReference type="ARBA" id="ARBA00023004"/>
    </source>
</evidence>